<dbReference type="SUPFAM" id="SSF53474">
    <property type="entry name" value="alpha/beta-Hydrolases"/>
    <property type="match status" value="1"/>
</dbReference>
<dbReference type="InterPro" id="IPR029058">
    <property type="entry name" value="AB_hydrolase_fold"/>
</dbReference>
<dbReference type="OrthoDB" id="5522031at2"/>
<reference evidence="3" key="1">
    <citation type="submission" date="2016-07" db="EMBL/GenBank/DDBJ databases">
        <authorList>
            <person name="Florea S."/>
            <person name="Webb J.S."/>
            <person name="Jaromczyk J."/>
            <person name="Schardl C.L."/>
        </authorList>
    </citation>
    <scope>NUCLEOTIDE SEQUENCE [LARGE SCALE GENOMIC DNA]</scope>
    <source>
        <strain evidence="3">CC-VM-7</strain>
    </source>
</reference>
<dbReference type="EMBL" id="MAYG01000001">
    <property type="protein sequence ID" value="OCA73682.1"/>
    <property type="molecule type" value="Genomic_DNA"/>
</dbReference>
<proteinExistence type="predicted"/>
<feature type="domain" description="Fungal lipase-type" evidence="1">
    <location>
        <begin position="180"/>
        <end position="263"/>
    </location>
</feature>
<evidence type="ECO:0000313" key="3">
    <source>
        <dbReference type="Proteomes" id="UP000093432"/>
    </source>
</evidence>
<protein>
    <recommendedName>
        <fullName evidence="1">Fungal lipase-type domain-containing protein</fullName>
    </recommendedName>
</protein>
<dbReference type="Pfam" id="PF01764">
    <property type="entry name" value="Lipase_3"/>
    <property type="match status" value="1"/>
</dbReference>
<name>A0A1B8ZQ02_9FLAO</name>
<dbReference type="InterPro" id="IPR002921">
    <property type="entry name" value="Fungal_lipase-type"/>
</dbReference>
<dbReference type="RefSeq" id="WP_065397682.1">
    <property type="nucleotide sequence ID" value="NZ_MAYG01000001.1"/>
</dbReference>
<evidence type="ECO:0000313" key="2">
    <source>
        <dbReference type="EMBL" id="OCA73682.1"/>
    </source>
</evidence>
<organism evidence="2 3">
    <name type="scientific">Chryseobacterium arthrosphaerae</name>
    <dbReference type="NCBI Taxonomy" id="651561"/>
    <lineage>
        <taxon>Bacteria</taxon>
        <taxon>Pseudomonadati</taxon>
        <taxon>Bacteroidota</taxon>
        <taxon>Flavobacteriia</taxon>
        <taxon>Flavobacteriales</taxon>
        <taxon>Weeksellaceae</taxon>
        <taxon>Chryseobacterium group</taxon>
        <taxon>Chryseobacterium</taxon>
    </lineage>
</organism>
<dbReference type="AlphaFoldDB" id="A0A1B8ZQ02"/>
<evidence type="ECO:0000259" key="1">
    <source>
        <dbReference type="Pfam" id="PF01764"/>
    </source>
</evidence>
<sequence>MTNPSLDAYQQVFSLACLANRAGDYNGTGSELQQQLQYDLSYYLNNVPPVSVMRQQSPSIANSSVTSQLGSWNLVWGPALIEETDENGHPTGVADNALYVAQCDNVAFPGGPSLPVYVVAIAATNPASLYDWETEDFSVSQVVNWTTYAPSDFTTSDYNRDFPYISKGTATGTGILLSLISPDTAASPNTSLQQFLADLKLTQETAIIFCGHSLAGALSPTLALYLKEQNQLEAFNTTLVYPTAGPTPGDVNFAGLFNAAFPSLPAGWDPQPGDYQNWNTMHWNTLDVVPHAWQESTLKLIADLYGQSPDSYTADILTALQDFAIIDSLRSGAPYTMIRNQSLPGTLQHSGPLGNINVPPQSLPDYFSQLSLQHVEIYSGLPGLPGLILNSPLPEPPPPVQLVPGVVKVPKDEMIINIINQIKEWIQSHIHVTNQQPVKTEADE</sequence>
<accession>A0A1B8ZQ02</accession>
<dbReference type="Gene3D" id="3.40.50.1820">
    <property type="entry name" value="alpha/beta hydrolase"/>
    <property type="match status" value="1"/>
</dbReference>
<dbReference type="GO" id="GO:0006629">
    <property type="term" value="P:lipid metabolic process"/>
    <property type="evidence" value="ECO:0007669"/>
    <property type="project" value="InterPro"/>
</dbReference>
<comment type="caution">
    <text evidence="2">The sequence shown here is derived from an EMBL/GenBank/DDBJ whole genome shotgun (WGS) entry which is preliminary data.</text>
</comment>
<gene>
    <name evidence="2" type="ORF">BBI00_04695</name>
</gene>
<dbReference type="STRING" id="651561.BBI00_04695"/>
<dbReference type="Proteomes" id="UP000093432">
    <property type="component" value="Unassembled WGS sequence"/>
</dbReference>